<dbReference type="Proteomes" id="UP000220959">
    <property type="component" value="Unassembled WGS sequence"/>
</dbReference>
<protein>
    <submittedName>
        <fullName evidence="1">Uncharacterized protein</fullName>
    </submittedName>
</protein>
<reference evidence="1 2" key="1">
    <citation type="journal article" date="2017" name="Front. Microbiol.">
        <title>New Insights into the Diversity of the Genus Faecalibacterium.</title>
        <authorList>
            <person name="Benevides L."/>
            <person name="Burman S."/>
            <person name="Martin R."/>
            <person name="Robert V."/>
            <person name="Thomas M."/>
            <person name="Miquel S."/>
            <person name="Chain F."/>
            <person name="Sokol H."/>
            <person name="Bermudez-Humaran L.G."/>
            <person name="Morrison M."/>
            <person name="Langella P."/>
            <person name="Azevedo V.A."/>
            <person name="Chatel J.M."/>
            <person name="Soares S."/>
        </authorList>
    </citation>
    <scope>NUCLEOTIDE SEQUENCE [LARGE SCALE GENOMIC DNA]</scope>
    <source>
        <strain evidence="2">CNCM I-4541</strain>
    </source>
</reference>
<gene>
    <name evidence="1" type="ORF">CGS49_03545</name>
</gene>
<keyword evidence="2" id="KW-1185">Reference proteome</keyword>
<accession>A0ACC9D1S6</accession>
<evidence type="ECO:0000313" key="2">
    <source>
        <dbReference type="Proteomes" id="UP000220959"/>
    </source>
</evidence>
<sequence>MLAASLNAFFRFSDLKAPQPLRRQLPAGEPAPADAVCRYDPSREKAKKKSPQAFLFRKLKIIFPLKMPRVKRRAF</sequence>
<comment type="caution">
    <text evidence="1">The sequence shown here is derived from an EMBL/GenBank/DDBJ whole genome shotgun (WGS) entry which is preliminary data.</text>
</comment>
<organism evidence="1 2">
    <name type="scientific">Faecalibacterium langellae</name>
    <dbReference type="NCBI Taxonomy" id="3435293"/>
    <lineage>
        <taxon>Bacteria</taxon>
        <taxon>Bacillati</taxon>
        <taxon>Bacillota</taxon>
        <taxon>Clostridia</taxon>
        <taxon>Eubacteriales</taxon>
        <taxon>Oscillospiraceae</taxon>
        <taxon>Faecalibacterium</taxon>
    </lineage>
</organism>
<name>A0ACC9D1S6_9FIRM</name>
<dbReference type="EMBL" id="NMTR01000009">
    <property type="protein sequence ID" value="PDX61947.1"/>
    <property type="molecule type" value="Genomic_DNA"/>
</dbReference>
<evidence type="ECO:0000313" key="1">
    <source>
        <dbReference type="EMBL" id="PDX61947.1"/>
    </source>
</evidence>
<proteinExistence type="predicted"/>